<feature type="region of interest" description="Disordered" evidence="1">
    <location>
        <begin position="454"/>
        <end position="484"/>
    </location>
</feature>
<evidence type="ECO:0000256" key="1">
    <source>
        <dbReference type="SAM" id="MobiDB-lite"/>
    </source>
</evidence>
<name>R0LAA4_ANAPL</name>
<reference evidence="3" key="1">
    <citation type="journal article" date="2013" name="Nat. Genet.">
        <title>The duck genome and transcriptome provide insight into an avian influenza virus reservoir species.</title>
        <authorList>
            <person name="Huang Y."/>
            <person name="Li Y."/>
            <person name="Burt D.W."/>
            <person name="Chen H."/>
            <person name="Zhang Y."/>
            <person name="Qian W."/>
            <person name="Kim H."/>
            <person name="Gan S."/>
            <person name="Zhao Y."/>
            <person name="Li J."/>
            <person name="Yi K."/>
            <person name="Feng H."/>
            <person name="Zhu P."/>
            <person name="Li B."/>
            <person name="Liu Q."/>
            <person name="Fairley S."/>
            <person name="Magor K.E."/>
            <person name="Du Z."/>
            <person name="Hu X."/>
            <person name="Goodman L."/>
            <person name="Tafer H."/>
            <person name="Vignal A."/>
            <person name="Lee T."/>
            <person name="Kim K.W."/>
            <person name="Sheng Z."/>
            <person name="An Y."/>
            <person name="Searle S."/>
            <person name="Herrero J."/>
            <person name="Groenen M.A."/>
            <person name="Crooijmans R.P."/>
            <person name="Faraut T."/>
            <person name="Cai Q."/>
            <person name="Webster R.G."/>
            <person name="Aldridge J.R."/>
            <person name="Warren W.C."/>
            <person name="Bartschat S."/>
            <person name="Kehr S."/>
            <person name="Marz M."/>
            <person name="Stadler P.F."/>
            <person name="Smith J."/>
            <person name="Kraus R.H."/>
            <person name="Zhao Y."/>
            <person name="Ren L."/>
            <person name="Fei J."/>
            <person name="Morisson M."/>
            <person name="Kaiser P."/>
            <person name="Griffin D.K."/>
            <person name="Rao M."/>
            <person name="Pitel F."/>
            <person name="Wang J."/>
            <person name="Li N."/>
        </authorList>
    </citation>
    <scope>NUCLEOTIDE SEQUENCE [LARGE SCALE GENOMIC DNA]</scope>
</reference>
<dbReference type="EMBL" id="KB742940">
    <property type="protein sequence ID" value="EOB02614.1"/>
    <property type="molecule type" value="Genomic_DNA"/>
</dbReference>
<gene>
    <name evidence="2" type="ORF">Anapl_09467</name>
</gene>
<dbReference type="AlphaFoldDB" id="R0LAA4"/>
<evidence type="ECO:0000313" key="3">
    <source>
        <dbReference type="Proteomes" id="UP000296049"/>
    </source>
</evidence>
<accession>R0LAA4</accession>
<organism evidence="2 3">
    <name type="scientific">Anas platyrhynchos</name>
    <name type="common">Mallard</name>
    <name type="synonym">Anas boschas</name>
    <dbReference type="NCBI Taxonomy" id="8839"/>
    <lineage>
        <taxon>Eukaryota</taxon>
        <taxon>Metazoa</taxon>
        <taxon>Chordata</taxon>
        <taxon>Craniata</taxon>
        <taxon>Vertebrata</taxon>
        <taxon>Euteleostomi</taxon>
        <taxon>Archelosauria</taxon>
        <taxon>Archosauria</taxon>
        <taxon>Dinosauria</taxon>
        <taxon>Saurischia</taxon>
        <taxon>Theropoda</taxon>
        <taxon>Coelurosauria</taxon>
        <taxon>Aves</taxon>
        <taxon>Neognathae</taxon>
        <taxon>Galloanserae</taxon>
        <taxon>Anseriformes</taxon>
        <taxon>Anatidae</taxon>
        <taxon>Anatinae</taxon>
        <taxon>Anas</taxon>
    </lineage>
</organism>
<evidence type="ECO:0000313" key="2">
    <source>
        <dbReference type="EMBL" id="EOB02614.1"/>
    </source>
</evidence>
<protein>
    <submittedName>
        <fullName evidence="2">Uncharacterized protein</fullName>
    </submittedName>
</protein>
<sequence>MASRREQLLSKAPLLRPAWGWQLKELWYNSSQTKDTAPGRHPETCPAGCPMELSKICICMHIAEPTNSEASSLYAWKSFELPILSAVMKGLEGKCRELNESLMAKHNDSQLGPGRHNGMLCAKPYSQNKRQKRRIAFDCLALTVQVNSASPPKVCMQRVSRTLLTRKSLKSGTKDCRRNPDLTAVQSTNTYQPIPYALGSCREESETFQRASVRDFLLQLRSVGQQTYIQDRKHCRELTAEEHLDLHQGYERWQQQRSISRIPPASAPPVSPQQEHLQLPTRVGQSLLLARGTRPLCKHSQTQIFAGTKKSKTSSQSLFLGCKFGLMSIFPLVLVIEEILWVLRSPSLLTFPSYSYTRQKDYMIVEQQAGRPAYITEHYCSALLLQRELRHCSDWLYRLQCDGLLGPGPLTIGVKKDNRSLEGLKCANGAAPTGFRFCSKHKLPEVKLISTTLASSTTEPRARAEQRDRQQLPGFSKVREHRKKHNVNRNRLKKAIGWVLGGDEGMSYEQDLKGAWMPGFARNGIKQDRAELQLP</sequence>
<feature type="compositionally biased region" description="Basic and acidic residues" evidence="1">
    <location>
        <begin position="460"/>
        <end position="470"/>
    </location>
</feature>
<keyword evidence="3" id="KW-1185">Reference proteome</keyword>
<dbReference type="Proteomes" id="UP000296049">
    <property type="component" value="Unassembled WGS sequence"/>
</dbReference>
<proteinExistence type="predicted"/>